<organism evidence="4 5">
    <name type="scientific">Heterodera trifolii</name>
    <dbReference type="NCBI Taxonomy" id="157864"/>
    <lineage>
        <taxon>Eukaryota</taxon>
        <taxon>Metazoa</taxon>
        <taxon>Ecdysozoa</taxon>
        <taxon>Nematoda</taxon>
        <taxon>Chromadorea</taxon>
        <taxon>Rhabditida</taxon>
        <taxon>Tylenchina</taxon>
        <taxon>Tylenchomorpha</taxon>
        <taxon>Tylenchoidea</taxon>
        <taxon>Heteroderidae</taxon>
        <taxon>Heteroderinae</taxon>
        <taxon>Heterodera</taxon>
    </lineage>
</organism>
<dbReference type="InterPro" id="IPR000357">
    <property type="entry name" value="HEAT"/>
</dbReference>
<reference evidence="4 5" key="1">
    <citation type="submission" date="2024-10" db="EMBL/GenBank/DDBJ databases">
        <authorList>
            <person name="Kim D."/>
        </authorList>
    </citation>
    <scope>NUCLEOTIDE SEQUENCE [LARGE SCALE GENOMIC DNA]</scope>
    <source>
        <strain evidence="4">BH-2024</strain>
    </source>
</reference>
<dbReference type="InterPro" id="IPR016024">
    <property type="entry name" value="ARM-type_fold"/>
</dbReference>
<evidence type="ECO:0000256" key="1">
    <source>
        <dbReference type="ARBA" id="ARBA00022737"/>
    </source>
</evidence>
<dbReference type="AlphaFoldDB" id="A0ABD2IXN9"/>
<dbReference type="Proteomes" id="UP001620626">
    <property type="component" value="Unassembled WGS sequence"/>
</dbReference>
<gene>
    <name evidence="4" type="ORF">niasHT_036976</name>
</gene>
<name>A0ABD2IXN9_9BILA</name>
<protein>
    <submittedName>
        <fullName evidence="4">Uncharacterized protein</fullName>
    </submittedName>
</protein>
<keyword evidence="1" id="KW-0677">Repeat</keyword>
<dbReference type="EMBL" id="JBICBT010001214">
    <property type="protein sequence ID" value="KAL3078093.1"/>
    <property type="molecule type" value="Genomic_DNA"/>
</dbReference>
<dbReference type="PANTHER" id="PTHR21467">
    <property type="entry name" value="PROTEIN PHOSPHATASE 4 REGULATORY SUBUNIT 4 PPP4R4"/>
    <property type="match status" value="1"/>
</dbReference>
<comment type="caution">
    <text evidence="4">The sequence shown here is derived from an EMBL/GenBank/DDBJ whole genome shotgun (WGS) entry which is preliminary data.</text>
</comment>
<feature type="region of interest" description="Disordered" evidence="3">
    <location>
        <begin position="1"/>
        <end position="47"/>
    </location>
</feature>
<proteinExistence type="predicted"/>
<dbReference type="PANTHER" id="PTHR21467:SF0">
    <property type="entry name" value="SERINE_THREONINE-PROTEIN PHOSPHATASE 4 REGULATORY SUBUNIT 4"/>
    <property type="match status" value="1"/>
</dbReference>
<dbReference type="PROSITE" id="PS50077">
    <property type="entry name" value="HEAT_REPEAT"/>
    <property type="match status" value="1"/>
</dbReference>
<dbReference type="Gene3D" id="1.25.10.10">
    <property type="entry name" value="Leucine-rich Repeat Variant"/>
    <property type="match status" value="1"/>
</dbReference>
<dbReference type="InterPro" id="IPR011989">
    <property type="entry name" value="ARM-like"/>
</dbReference>
<evidence type="ECO:0000256" key="2">
    <source>
        <dbReference type="PROSITE-ProRule" id="PRU00103"/>
    </source>
</evidence>
<sequence>MRKENNKSGAASTDCDANVKSGGDASPTAPTEEEAEEISANEQQKEQRKSLDALYAAAREEFDLDMSPLDSAMKTLREGREIQKLSVLRNLVELVEGEPDEALHRLLPMMQVVPLAVAQASSGNMVILLVSNEINSTDCCTLLLPCIIQLCKDEDPSVREAILSSMAQCLPHFSKDAKKSVLLPLLRNLDFACQQNATNATQQQTTAQKQVENGTPPAVSGNAQQQKLRQLCVACRRITSAYQSTGLNSLAFQSPEINNPAFQLLGLKLSNPSAFQSLGLVSPILNFYHLDSTPGIPITGTLNSLALQSMRPNSLAYNHWNSISALLHTNRRDSILWHSNRRKSTLRHFNYLDSNSAILRHSNHWDLSHQFCISITWTQPPGIPITGTLNSLALQSMRPNSLAYNHWNSISALLHPNRRDSNSLAFQSPELNSPAFQFN</sequence>
<feature type="repeat" description="HEAT" evidence="2">
    <location>
        <begin position="143"/>
        <end position="180"/>
    </location>
</feature>
<dbReference type="SUPFAM" id="SSF48371">
    <property type="entry name" value="ARM repeat"/>
    <property type="match status" value="1"/>
</dbReference>
<dbReference type="InterPro" id="IPR039918">
    <property type="entry name" value="PPP4R4"/>
</dbReference>
<evidence type="ECO:0000313" key="4">
    <source>
        <dbReference type="EMBL" id="KAL3078093.1"/>
    </source>
</evidence>
<evidence type="ECO:0000313" key="5">
    <source>
        <dbReference type="Proteomes" id="UP001620626"/>
    </source>
</evidence>
<dbReference type="InterPro" id="IPR021133">
    <property type="entry name" value="HEAT_type_2"/>
</dbReference>
<keyword evidence="5" id="KW-1185">Reference proteome</keyword>
<evidence type="ECO:0000256" key="3">
    <source>
        <dbReference type="SAM" id="MobiDB-lite"/>
    </source>
</evidence>
<dbReference type="Pfam" id="PF02985">
    <property type="entry name" value="HEAT"/>
    <property type="match status" value="1"/>
</dbReference>
<accession>A0ABD2IXN9</accession>